<proteinExistence type="predicted"/>
<sequence length="77" mass="8631">TYAGARKMVVKVGNMVGIKLRPHDLRRHAATYASRSGVPLEIVSKVILRHADLSTTQRYLGKVSDHEAIRWVESLYG</sequence>
<dbReference type="AlphaFoldDB" id="A0A8J6ND16"/>
<evidence type="ECO:0000313" key="3">
    <source>
        <dbReference type="EMBL" id="MBC8316599.1"/>
    </source>
</evidence>
<dbReference type="GO" id="GO:0006310">
    <property type="term" value="P:DNA recombination"/>
    <property type="evidence" value="ECO:0007669"/>
    <property type="project" value="UniProtKB-KW"/>
</dbReference>
<dbReference type="InterPro" id="IPR002104">
    <property type="entry name" value="Integrase_catalytic"/>
</dbReference>
<feature type="domain" description="Tyr recombinase" evidence="2">
    <location>
        <begin position="5"/>
        <end position="60"/>
    </location>
</feature>
<name>A0A8J6ND16_9BACT</name>
<dbReference type="GO" id="GO:0003677">
    <property type="term" value="F:DNA binding"/>
    <property type="evidence" value="ECO:0007669"/>
    <property type="project" value="InterPro"/>
</dbReference>
<feature type="non-terminal residue" evidence="3">
    <location>
        <position position="1"/>
    </location>
</feature>
<comment type="caution">
    <text evidence="3">The sequence shown here is derived from an EMBL/GenBank/DDBJ whole genome shotgun (WGS) entry which is preliminary data.</text>
</comment>
<evidence type="ECO:0000313" key="4">
    <source>
        <dbReference type="Proteomes" id="UP000614424"/>
    </source>
</evidence>
<gene>
    <name evidence="3" type="ORF">H8E41_01745</name>
</gene>
<dbReference type="SUPFAM" id="SSF56349">
    <property type="entry name" value="DNA breaking-rejoining enzymes"/>
    <property type="match status" value="1"/>
</dbReference>
<dbReference type="Gene3D" id="1.10.443.10">
    <property type="entry name" value="Intergrase catalytic core"/>
    <property type="match status" value="1"/>
</dbReference>
<organism evidence="3 4">
    <name type="scientific">Candidatus Desulfobia pelagia</name>
    <dbReference type="NCBI Taxonomy" id="2841692"/>
    <lineage>
        <taxon>Bacteria</taxon>
        <taxon>Pseudomonadati</taxon>
        <taxon>Thermodesulfobacteriota</taxon>
        <taxon>Desulfobulbia</taxon>
        <taxon>Desulfobulbales</taxon>
        <taxon>Desulfobulbaceae</taxon>
        <taxon>Candidatus Desulfobia</taxon>
    </lineage>
</organism>
<dbReference type="CDD" id="cd00397">
    <property type="entry name" value="DNA_BRE_C"/>
    <property type="match status" value="1"/>
</dbReference>
<evidence type="ECO:0000259" key="2">
    <source>
        <dbReference type="Pfam" id="PF00589"/>
    </source>
</evidence>
<protein>
    <submittedName>
        <fullName evidence="3">Site-specific integrase</fullName>
    </submittedName>
</protein>
<dbReference type="EMBL" id="JACNJZ010000043">
    <property type="protein sequence ID" value="MBC8316599.1"/>
    <property type="molecule type" value="Genomic_DNA"/>
</dbReference>
<accession>A0A8J6ND16</accession>
<reference evidence="3 4" key="1">
    <citation type="submission" date="2020-08" db="EMBL/GenBank/DDBJ databases">
        <title>Bridging the membrane lipid divide: bacteria of the FCB group superphylum have the potential to synthesize archaeal ether lipids.</title>
        <authorList>
            <person name="Villanueva L."/>
            <person name="Von Meijenfeldt F.A.B."/>
            <person name="Westbye A.B."/>
            <person name="Yadav S."/>
            <person name="Hopmans E.C."/>
            <person name="Dutilh B.E."/>
            <person name="Sinninghe Damste J.S."/>
        </authorList>
    </citation>
    <scope>NUCLEOTIDE SEQUENCE [LARGE SCALE GENOMIC DNA]</scope>
    <source>
        <strain evidence="3">NIOZ-UU47</strain>
    </source>
</reference>
<dbReference type="InterPro" id="IPR011010">
    <property type="entry name" value="DNA_brk_join_enz"/>
</dbReference>
<dbReference type="Proteomes" id="UP000614424">
    <property type="component" value="Unassembled WGS sequence"/>
</dbReference>
<evidence type="ECO:0000256" key="1">
    <source>
        <dbReference type="ARBA" id="ARBA00023172"/>
    </source>
</evidence>
<dbReference type="GO" id="GO:0015074">
    <property type="term" value="P:DNA integration"/>
    <property type="evidence" value="ECO:0007669"/>
    <property type="project" value="InterPro"/>
</dbReference>
<dbReference type="InterPro" id="IPR013762">
    <property type="entry name" value="Integrase-like_cat_sf"/>
</dbReference>
<dbReference type="Pfam" id="PF00589">
    <property type="entry name" value="Phage_integrase"/>
    <property type="match status" value="1"/>
</dbReference>
<keyword evidence="1" id="KW-0233">DNA recombination</keyword>